<name>A0AAE1XPG7_9LAMI</name>
<proteinExistence type="predicted"/>
<evidence type="ECO:0000313" key="1">
    <source>
        <dbReference type="EMBL" id="KAK4415672.1"/>
    </source>
</evidence>
<dbReference type="Proteomes" id="UP001293254">
    <property type="component" value="Unassembled WGS sequence"/>
</dbReference>
<keyword evidence="2" id="KW-1185">Reference proteome</keyword>
<evidence type="ECO:0000313" key="2">
    <source>
        <dbReference type="Proteomes" id="UP001293254"/>
    </source>
</evidence>
<protein>
    <submittedName>
        <fullName evidence="1">Uncharacterized protein</fullName>
    </submittedName>
</protein>
<organism evidence="1 2">
    <name type="scientific">Sesamum alatum</name>
    <dbReference type="NCBI Taxonomy" id="300844"/>
    <lineage>
        <taxon>Eukaryota</taxon>
        <taxon>Viridiplantae</taxon>
        <taxon>Streptophyta</taxon>
        <taxon>Embryophyta</taxon>
        <taxon>Tracheophyta</taxon>
        <taxon>Spermatophyta</taxon>
        <taxon>Magnoliopsida</taxon>
        <taxon>eudicotyledons</taxon>
        <taxon>Gunneridae</taxon>
        <taxon>Pentapetalae</taxon>
        <taxon>asterids</taxon>
        <taxon>lamiids</taxon>
        <taxon>Lamiales</taxon>
        <taxon>Pedaliaceae</taxon>
        <taxon>Sesamum</taxon>
    </lineage>
</organism>
<sequence>MTRSKPSSTYSTAMGDRNYVPNLPFSLPRQQKFLYTPVWTAAHEQVFIDSLWDQAMGGSVQEGGVIFDEVLQRATEQVNLVLKESFTANQNRPRVEKLGDCYETFRYLISCLKTYPLTKAYEHFGDSNWSALLAIFGPPCLSMTPYASSLSHVNDNGLIKIVDDDGIIKVDGVLQIPSDVE</sequence>
<accession>A0AAE1XPG7</accession>
<dbReference type="EMBL" id="JACGWO010000011">
    <property type="protein sequence ID" value="KAK4415672.1"/>
    <property type="molecule type" value="Genomic_DNA"/>
</dbReference>
<reference evidence="1" key="2">
    <citation type="journal article" date="2024" name="Plant">
        <title>Genomic evolution and insights into agronomic trait innovations of Sesamum species.</title>
        <authorList>
            <person name="Miao H."/>
            <person name="Wang L."/>
            <person name="Qu L."/>
            <person name="Liu H."/>
            <person name="Sun Y."/>
            <person name="Le M."/>
            <person name="Wang Q."/>
            <person name="Wei S."/>
            <person name="Zheng Y."/>
            <person name="Lin W."/>
            <person name="Duan Y."/>
            <person name="Cao H."/>
            <person name="Xiong S."/>
            <person name="Wang X."/>
            <person name="Wei L."/>
            <person name="Li C."/>
            <person name="Ma Q."/>
            <person name="Ju M."/>
            <person name="Zhao R."/>
            <person name="Li G."/>
            <person name="Mu C."/>
            <person name="Tian Q."/>
            <person name="Mei H."/>
            <person name="Zhang T."/>
            <person name="Gao T."/>
            <person name="Zhang H."/>
        </authorList>
    </citation>
    <scope>NUCLEOTIDE SEQUENCE</scope>
    <source>
        <strain evidence="1">3651</strain>
    </source>
</reference>
<reference evidence="1" key="1">
    <citation type="submission" date="2020-06" db="EMBL/GenBank/DDBJ databases">
        <authorList>
            <person name="Li T."/>
            <person name="Hu X."/>
            <person name="Zhang T."/>
            <person name="Song X."/>
            <person name="Zhang H."/>
            <person name="Dai N."/>
            <person name="Sheng W."/>
            <person name="Hou X."/>
            <person name="Wei L."/>
        </authorList>
    </citation>
    <scope>NUCLEOTIDE SEQUENCE</scope>
    <source>
        <strain evidence="1">3651</strain>
        <tissue evidence="1">Leaf</tissue>
    </source>
</reference>
<dbReference type="AlphaFoldDB" id="A0AAE1XPG7"/>
<gene>
    <name evidence="1" type="ORF">Salat_2674600</name>
</gene>
<comment type="caution">
    <text evidence="1">The sequence shown here is derived from an EMBL/GenBank/DDBJ whole genome shotgun (WGS) entry which is preliminary data.</text>
</comment>